<feature type="compositionally biased region" description="Polar residues" evidence="1">
    <location>
        <begin position="585"/>
        <end position="603"/>
    </location>
</feature>
<evidence type="ECO:0000256" key="1">
    <source>
        <dbReference type="SAM" id="MobiDB-lite"/>
    </source>
</evidence>
<feature type="region of interest" description="Disordered" evidence="1">
    <location>
        <begin position="909"/>
        <end position="976"/>
    </location>
</feature>
<evidence type="ECO:0000313" key="3">
    <source>
        <dbReference type="Proteomes" id="UP000244803"/>
    </source>
</evidence>
<dbReference type="OrthoDB" id="10386309at2759"/>
<protein>
    <submittedName>
        <fullName evidence="2">Uncharacterized protein</fullName>
    </submittedName>
</protein>
<organism evidence="2 3">
    <name type="scientific">Theileria orientalis</name>
    <dbReference type="NCBI Taxonomy" id="68886"/>
    <lineage>
        <taxon>Eukaryota</taxon>
        <taxon>Sar</taxon>
        <taxon>Alveolata</taxon>
        <taxon>Apicomplexa</taxon>
        <taxon>Aconoidasida</taxon>
        <taxon>Piroplasmida</taxon>
        <taxon>Theileriidae</taxon>
        <taxon>Theileria</taxon>
    </lineage>
</organism>
<gene>
    <name evidence="2" type="ORF">MACJ_001794</name>
</gene>
<feature type="compositionally biased region" description="Polar residues" evidence="1">
    <location>
        <begin position="64"/>
        <end position="80"/>
    </location>
</feature>
<feature type="compositionally biased region" description="Basic and acidic residues" evidence="1">
    <location>
        <begin position="820"/>
        <end position="829"/>
    </location>
</feature>
<feature type="compositionally biased region" description="Basic and acidic residues" evidence="1">
    <location>
        <begin position="800"/>
        <end position="812"/>
    </location>
</feature>
<feature type="compositionally biased region" description="Polar residues" evidence="1">
    <location>
        <begin position="39"/>
        <end position="57"/>
    </location>
</feature>
<proteinExistence type="predicted"/>
<feature type="region of interest" description="Disordered" evidence="1">
    <location>
        <begin position="1116"/>
        <end position="1153"/>
    </location>
</feature>
<feature type="region of interest" description="Disordered" evidence="1">
    <location>
        <begin position="753"/>
        <end position="836"/>
    </location>
</feature>
<feature type="region of interest" description="Disordered" evidence="1">
    <location>
        <begin position="149"/>
        <end position="224"/>
    </location>
</feature>
<feature type="region of interest" description="Disordered" evidence="1">
    <location>
        <begin position="39"/>
        <end position="87"/>
    </location>
</feature>
<name>A0A976QS57_THEOR</name>
<evidence type="ECO:0000313" key="2">
    <source>
        <dbReference type="EMBL" id="UKJ88551.1"/>
    </source>
</evidence>
<feature type="compositionally biased region" description="Basic and acidic residues" evidence="1">
    <location>
        <begin position="762"/>
        <end position="792"/>
    </location>
</feature>
<feature type="compositionally biased region" description="Basic residues" evidence="1">
    <location>
        <begin position="944"/>
        <end position="953"/>
    </location>
</feature>
<feature type="compositionally biased region" description="Low complexity" evidence="1">
    <location>
        <begin position="173"/>
        <end position="224"/>
    </location>
</feature>
<dbReference type="EMBL" id="CP056066">
    <property type="protein sequence ID" value="UKJ88551.1"/>
    <property type="molecule type" value="Genomic_DNA"/>
</dbReference>
<dbReference type="Proteomes" id="UP000244803">
    <property type="component" value="Chromosome 3"/>
</dbReference>
<sequence length="1455" mass="166780">MELMAYEYLEFNKTLEISRNALWAEETAVFAVDAEAGTVATSGPSVPKSGTDQTGSSPAGAVSQPGSVAQSSVQNSTTPPNLVPLDIDMTQSSNEISFEKSGDSRSYTAKEGFLISELRRGTAVVHKFENEKYPYKVIIEKKGDDDHLRILFPSTGSTENSEAESEPEAKSNQAQTATATPAQTAAATPAQQGAQQAQVTQPQQSGAATAQPSQNQPTQPQTTVLTPARRLGVASFTEQGKALPQNHLGTSHQNFAANLHLFTKTNDTVKPDDTTQYKVCIGQDGYIYVFNEGAQCVEVKYMDGSIWKIGNSNDYPARLEFSITSPPHVLIATKNQTYTYRDVNGRWLLGSHTTNVPSQMDISKVTIHIGTDASCAQAVLDETKYMIKTFDDLKIFYYEFFRDVYCAGIIYENQYLWKYDANFGFHPKRIYFHKDVMTVVVDFATFYIVYKFEDAWKFDSKVDKDFHDDQIELVTLDTMKNSPVINDFTQYRVIDHYYLRQYKFNQGAKCVSLRYMQKEVWARIVGFANHFPKSIVYNINTGNFFIDFDTKWYYVYVFDQASDRWYLVHKDETNKPANIPEVPITSPSQPANESQNANPNAKSSDPEDIDDIDVRDMRSGSMGSDSTDADRARSGRRGSISQPMQGHDSAGPKKQVDTSDVEVHEVRAGAQDSDASDLEFVRNETQKARPSEMNVPRGKSSKRIVSDIEIQEVRKGAHSSFDSDIVVEEVRVGRKRRYESDVIVEEVRHGEYDSDASDLDVQEIRRGQKDSDDSNDSDDSRVRVKESRSRDSRRGKHHSSRVDVREVRHGEYDSASSGPDVREVRHGEYDSASSGLDVREVRRGDYDSDASEFDVREVRRGAYDSDASHFDVEEVRYGSNTDSSEMRVREVRHGQYDSDASEVEFRTRGSHMKRQGHGAPHGHQGYRSHNEYSDYGSPYDSHSHSRRHQHMSHAQRMPGQRYSHASSGYSHPEYDSYDTDSRENFLLQVDIMNKSSTRFVEYYYDRHTHCDNFVSRPPYLFSYVLEGGRVIWKPQGGNYPNKVMVHTNRYGQASFKVFFPKGQHKSQYRYDTNRYEESTVDSEIDYYKHRGPHTHSRHQRHFNGAERHLPAHNYKGMAPGPYNQFGSRSTRMHRHGQPFNEYDQHRGRHSMQHYDPSSPFQIQYEYHDGKVVGVNCNGVSIWRRQGHDPYPQSTQCISDILMIAIIFNKFHFHIYKFNGFKWNKIRASVEKILELDISKKSSSQDYYYASKNHVDTYLAVDKYLFNKVKLSYINGYHTLSTDIWTTDKPTEYADKIIVNRFGHLSTKTEVTIHFINGCEVTYLSGGLMKTFYRYRWSETASKISDDIQIMTLDDDRGYEINNVTKFDIYAHYKVDKPESSMKGIYKYEVVFYLNAICVKVRVRNRKVFKTNPRLSGNYPTKIVFNLETNRHSFEFSDDVYNYVFEEKIPSYLVST</sequence>
<feature type="compositionally biased region" description="Basic and acidic residues" evidence="1">
    <location>
        <begin position="650"/>
        <end position="660"/>
    </location>
</feature>
<feature type="region of interest" description="Disordered" evidence="1">
    <location>
        <begin position="576"/>
        <end position="660"/>
    </location>
</feature>
<reference evidence="2" key="1">
    <citation type="submission" date="2022-07" db="EMBL/GenBank/DDBJ databases">
        <title>Evaluation of T. orientalis genome assembly methods using nanopore sequencing and analysis of variation between genomes.</title>
        <authorList>
            <person name="Yam J."/>
            <person name="Micallef M.L."/>
            <person name="Liu M."/>
            <person name="Djordjevic S.P."/>
            <person name="Bogema D.R."/>
            <person name="Jenkins C."/>
        </authorList>
    </citation>
    <scope>NUCLEOTIDE SEQUENCE</scope>
    <source>
        <strain evidence="2">Fish Creek</strain>
    </source>
</reference>
<accession>A0A976QS57</accession>